<proteinExistence type="predicted"/>
<feature type="compositionally biased region" description="Basic residues" evidence="1">
    <location>
        <begin position="75"/>
        <end position="86"/>
    </location>
</feature>
<evidence type="ECO:0000313" key="4">
    <source>
        <dbReference type="Proteomes" id="UP000030765"/>
    </source>
</evidence>
<dbReference type="VEuPathDB" id="VectorBase:ASIS023080"/>
<evidence type="ECO:0000256" key="1">
    <source>
        <dbReference type="SAM" id="MobiDB-lite"/>
    </source>
</evidence>
<sequence length="99" mass="10988">MSHEVTALATPAHFPPPPDGATSSICTAFCRATGGFEWALTSKDCLMCHNLHNNGSVPGNVIDWEEEKENDKIKERRKRRTPRKRTQQAASGGRQPGDW</sequence>
<accession>A0A084VHD6</accession>
<evidence type="ECO:0000313" key="3">
    <source>
        <dbReference type="EnsemblMetazoa" id="ASIC004677-PA"/>
    </source>
</evidence>
<dbReference type="EMBL" id="ATLV01013152">
    <property type="status" value="NOT_ANNOTATED_CDS"/>
    <property type="molecule type" value="Genomic_DNA"/>
</dbReference>
<dbReference type="EMBL" id="KE524842">
    <property type="protein sequence ID" value="KFB37380.1"/>
    <property type="molecule type" value="Genomic_DNA"/>
</dbReference>
<dbReference type="EnsemblMetazoa" id="ASIC004677-RA">
    <property type="protein sequence ID" value="ASIC004677-PA"/>
    <property type="gene ID" value="ASIC004677"/>
</dbReference>
<dbReference type="VEuPathDB" id="VectorBase:ASIC004677"/>
<evidence type="ECO:0000313" key="2">
    <source>
        <dbReference type="EMBL" id="KFB37380.1"/>
    </source>
</evidence>
<dbReference type="AlphaFoldDB" id="A0A084VHD6"/>
<organism evidence="2">
    <name type="scientific">Anopheles sinensis</name>
    <name type="common">Mosquito</name>
    <dbReference type="NCBI Taxonomy" id="74873"/>
    <lineage>
        <taxon>Eukaryota</taxon>
        <taxon>Metazoa</taxon>
        <taxon>Ecdysozoa</taxon>
        <taxon>Arthropoda</taxon>
        <taxon>Hexapoda</taxon>
        <taxon>Insecta</taxon>
        <taxon>Pterygota</taxon>
        <taxon>Neoptera</taxon>
        <taxon>Endopterygota</taxon>
        <taxon>Diptera</taxon>
        <taxon>Nematocera</taxon>
        <taxon>Culicoidea</taxon>
        <taxon>Culicidae</taxon>
        <taxon>Anophelinae</taxon>
        <taxon>Anopheles</taxon>
    </lineage>
</organism>
<reference evidence="2 4" key="1">
    <citation type="journal article" date="2014" name="BMC Genomics">
        <title>Genome sequence of Anopheles sinensis provides insight into genetics basis of mosquito competence for malaria parasites.</title>
        <authorList>
            <person name="Zhou D."/>
            <person name="Zhang D."/>
            <person name="Ding G."/>
            <person name="Shi L."/>
            <person name="Hou Q."/>
            <person name="Ye Y."/>
            <person name="Xu Y."/>
            <person name="Zhou H."/>
            <person name="Xiong C."/>
            <person name="Li S."/>
            <person name="Yu J."/>
            <person name="Hong S."/>
            <person name="Yu X."/>
            <person name="Zou P."/>
            <person name="Chen C."/>
            <person name="Chang X."/>
            <person name="Wang W."/>
            <person name="Lv Y."/>
            <person name="Sun Y."/>
            <person name="Ma L."/>
            <person name="Shen B."/>
            <person name="Zhu C."/>
        </authorList>
    </citation>
    <scope>NUCLEOTIDE SEQUENCE [LARGE SCALE GENOMIC DNA]</scope>
</reference>
<dbReference type="Proteomes" id="UP000030765">
    <property type="component" value="Unassembled WGS sequence"/>
</dbReference>
<keyword evidence="4" id="KW-1185">Reference proteome</keyword>
<protein>
    <submittedName>
        <fullName evidence="2 3">Parallel beta-helix repeat protein</fullName>
    </submittedName>
</protein>
<feature type="region of interest" description="Disordered" evidence="1">
    <location>
        <begin position="68"/>
        <end position="99"/>
    </location>
</feature>
<name>A0A084VHD6_ANOSI</name>
<gene>
    <name evidence="2" type="ORF">ZHAS_00004677</name>
</gene>
<reference evidence="3" key="2">
    <citation type="submission" date="2020-05" db="UniProtKB">
        <authorList>
            <consortium name="EnsemblMetazoa"/>
        </authorList>
    </citation>
    <scope>IDENTIFICATION</scope>
</reference>
<feature type="region of interest" description="Disordered" evidence="1">
    <location>
        <begin position="1"/>
        <end position="20"/>
    </location>
</feature>